<feature type="domain" description="Peptidase S1" evidence="4">
    <location>
        <begin position="305"/>
        <end position="537"/>
    </location>
</feature>
<dbReference type="InterPro" id="IPR001314">
    <property type="entry name" value="Peptidase_S1A"/>
</dbReference>
<dbReference type="EMBL" id="MN208396">
    <property type="protein sequence ID" value="QHB21585.1"/>
    <property type="molecule type" value="mRNA"/>
</dbReference>
<dbReference type="InterPro" id="IPR001254">
    <property type="entry name" value="Trypsin_dom"/>
</dbReference>
<feature type="signal peptide" evidence="3">
    <location>
        <begin position="1"/>
        <end position="21"/>
    </location>
</feature>
<dbReference type="PROSITE" id="PS00135">
    <property type="entry name" value="TRYPSIN_SER"/>
    <property type="match status" value="1"/>
</dbReference>
<keyword evidence="2" id="KW-0378">Hydrolase</keyword>
<dbReference type="Gene3D" id="2.40.10.10">
    <property type="entry name" value="Trypsin-like serine proteases"/>
    <property type="match status" value="1"/>
</dbReference>
<keyword evidence="1" id="KW-1015">Disulfide bond</keyword>
<dbReference type="InterPro" id="IPR033116">
    <property type="entry name" value="TRYPSIN_SER"/>
</dbReference>
<organism evidence="5">
    <name type="scientific">Platymeris rhadamanthus</name>
    <name type="common">Red spot assassin bug</name>
    <dbReference type="NCBI Taxonomy" id="1134088"/>
    <lineage>
        <taxon>Eukaryota</taxon>
        <taxon>Metazoa</taxon>
        <taxon>Ecdysozoa</taxon>
        <taxon>Arthropoda</taxon>
        <taxon>Hexapoda</taxon>
        <taxon>Insecta</taxon>
        <taxon>Pterygota</taxon>
        <taxon>Neoptera</taxon>
        <taxon>Paraneoptera</taxon>
        <taxon>Hemiptera</taxon>
        <taxon>Heteroptera</taxon>
        <taxon>Panheteroptera</taxon>
        <taxon>Cimicomorpha</taxon>
        <taxon>Reduviidae</taxon>
        <taxon>Platymeris</taxon>
    </lineage>
</organism>
<dbReference type="GO" id="GO:0004252">
    <property type="term" value="F:serine-type endopeptidase activity"/>
    <property type="evidence" value="ECO:0007669"/>
    <property type="project" value="InterPro"/>
</dbReference>
<dbReference type="GO" id="GO:0006508">
    <property type="term" value="P:proteolysis"/>
    <property type="evidence" value="ECO:0007669"/>
    <property type="project" value="UniProtKB-KW"/>
</dbReference>
<evidence type="ECO:0000256" key="1">
    <source>
        <dbReference type="ARBA" id="ARBA00023157"/>
    </source>
</evidence>
<evidence type="ECO:0000259" key="4">
    <source>
        <dbReference type="PROSITE" id="PS50240"/>
    </source>
</evidence>
<evidence type="ECO:0000256" key="2">
    <source>
        <dbReference type="RuleBase" id="RU363034"/>
    </source>
</evidence>
<dbReference type="PANTHER" id="PTHR24252">
    <property type="entry name" value="ACROSIN-RELATED"/>
    <property type="match status" value="1"/>
</dbReference>
<sequence>MMISKGILLALLCLATTKVYGQNLVDVAVQKVISNKDYPGFASSSDKWLIANKQLGGAVLLECDIRFKTKADCTLASLKFNDGERSNVICTNTTKYKMHSKYNSLEVELKLKKGGISFKCNSTAMEYGRPENEKETTNEENMESVKVLKKIDGDIKVAVKVINTDIDGNLTSHMTRKYIFRSEKNLSVRLTCHMTPHVASNPERRCDGFRLRVDGGSRVKWQCQTDSFFNFISEKDKLVVTITTGDKVSGYVKCNVDAVKEVKHSNYKKVASEEIDSSEFGLKQKTGTKKTTCDCGWANKQTRRIIFGKDTGKHEFPWSVSLQYKSSKFHFCGGSIISPYHVLTAAHCIGSKKPAHILVVMGTNDRTNNKISSEVKAIFEHYYNRKSHVNDIAILELITKVEYTPFVGPVCLPTKDPQIAGQYVTAMGWGRLHKTEQATKDARIMKKTNLRVIDVDSCSIDWNFHWETDVRRVICTWSNHTDICIGDSGGPVTWHDSEINRYTLVGLPALCDGCVLRLPSAHTAVHYFYDWIQETIKKSSQPDAMTCSKID</sequence>
<accession>A0A6B9L3Z0</accession>
<evidence type="ECO:0000313" key="5">
    <source>
        <dbReference type="EMBL" id="QHB21585.1"/>
    </source>
</evidence>
<dbReference type="CDD" id="cd00190">
    <property type="entry name" value="Tryp_SPc"/>
    <property type="match status" value="1"/>
</dbReference>
<dbReference type="FunFam" id="2.40.10.10:FF:000068">
    <property type="entry name" value="transmembrane protease serine 2"/>
    <property type="match status" value="1"/>
</dbReference>
<dbReference type="SUPFAM" id="SSF50494">
    <property type="entry name" value="Trypsin-like serine proteases"/>
    <property type="match status" value="1"/>
</dbReference>
<dbReference type="PRINTS" id="PR00722">
    <property type="entry name" value="CHYMOTRYPSIN"/>
</dbReference>
<dbReference type="SMART" id="SM00020">
    <property type="entry name" value="Tryp_SPc"/>
    <property type="match status" value="1"/>
</dbReference>
<dbReference type="AlphaFoldDB" id="A0A6B9L3Z0"/>
<keyword evidence="2" id="KW-0720">Serine protease</keyword>
<proteinExistence type="evidence at transcript level"/>
<dbReference type="InterPro" id="IPR043504">
    <property type="entry name" value="Peptidase_S1_PA_chymotrypsin"/>
</dbReference>
<dbReference type="InterPro" id="IPR009003">
    <property type="entry name" value="Peptidase_S1_PA"/>
</dbReference>
<dbReference type="PANTHER" id="PTHR24252:SF18">
    <property type="entry name" value="OVOCHYMASE 1"/>
    <property type="match status" value="1"/>
</dbReference>
<dbReference type="PROSITE" id="PS50240">
    <property type="entry name" value="TRYPSIN_DOM"/>
    <property type="match status" value="1"/>
</dbReference>
<feature type="chain" id="PRO_5025419171" evidence="3">
    <location>
        <begin position="22"/>
        <end position="551"/>
    </location>
</feature>
<reference evidence="5" key="1">
    <citation type="journal article" date="2019" name="Toxins">
        <title>Missiles of mass disruption: composition and glandular origin of venom used as a projectile defensive weapon by the assassin bug Platymeris rhadamanthus.</title>
        <authorList>
            <person name="Walker A.A."/>
            <person name="Robinson S.D."/>
            <person name="Undheim E.A.B."/>
            <person name="Jin J."/>
            <person name="Han X."/>
            <person name="Fry B.G."/>
            <person name="Vetter I."/>
            <person name="King G.F."/>
        </authorList>
    </citation>
    <scope>NUCLEOTIDE SEQUENCE</scope>
    <source>
        <tissue evidence="5">Venom glands</tissue>
    </source>
</reference>
<dbReference type="InterPro" id="IPR018114">
    <property type="entry name" value="TRYPSIN_HIS"/>
</dbReference>
<dbReference type="Pfam" id="PF00089">
    <property type="entry name" value="Trypsin"/>
    <property type="match status" value="1"/>
</dbReference>
<evidence type="ECO:0000256" key="3">
    <source>
        <dbReference type="SAM" id="SignalP"/>
    </source>
</evidence>
<dbReference type="PROSITE" id="PS00134">
    <property type="entry name" value="TRYPSIN_HIS"/>
    <property type="match status" value="1"/>
</dbReference>
<keyword evidence="3" id="KW-0732">Signal</keyword>
<name>A0A6B9L3Z0_PLARH</name>
<protein>
    <submittedName>
        <fullName evidence="5">Venom S1 protease 8</fullName>
    </submittedName>
</protein>
<keyword evidence="2 5" id="KW-0645">Protease</keyword>